<evidence type="ECO:0000313" key="2">
    <source>
        <dbReference type="EMBL" id="AWK14434.1"/>
    </source>
</evidence>
<name>A0A2U8I8Y1_9GAMM</name>
<accession>A0A2U8I8Y1</accession>
<proteinExistence type="predicted"/>
<dbReference type="AlphaFoldDB" id="A0A2U8I8Y1"/>
<dbReference type="KEGG" id="fsm:CCS41_08015"/>
<gene>
    <name evidence="2" type="ORF">CCS41_08015</name>
</gene>
<feature type="transmembrane region" description="Helical" evidence="1">
    <location>
        <begin position="13"/>
        <end position="30"/>
    </location>
</feature>
<evidence type="ECO:0000256" key="1">
    <source>
        <dbReference type="SAM" id="Phobius"/>
    </source>
</evidence>
<dbReference type="Proteomes" id="UP000261875">
    <property type="component" value="Chromosome"/>
</dbReference>
<keyword evidence="1" id="KW-0472">Membrane</keyword>
<keyword evidence="1" id="KW-1133">Transmembrane helix</keyword>
<feature type="transmembrane region" description="Helical" evidence="1">
    <location>
        <begin position="42"/>
        <end position="61"/>
    </location>
</feature>
<evidence type="ECO:0000313" key="3">
    <source>
        <dbReference type="Proteomes" id="UP000261875"/>
    </source>
</evidence>
<reference evidence="2 3" key="1">
    <citation type="submission" date="2017-05" db="EMBL/GenBank/DDBJ databases">
        <title>Genome sequence of Candidatus Fukatsuia symbiotica and Candidatus Hamiltonella defensa from Acyrthosiphon pisum strain 5D.</title>
        <authorList>
            <person name="Patel V.A."/>
            <person name="Chevignon G."/>
            <person name="Russell J.A."/>
            <person name="Oliver K.M."/>
        </authorList>
    </citation>
    <scope>NUCLEOTIDE SEQUENCE [LARGE SCALE GENOMIC DNA]</scope>
    <source>
        <strain evidence="2 3">5D</strain>
    </source>
</reference>
<keyword evidence="3" id="KW-1185">Reference proteome</keyword>
<dbReference type="EMBL" id="CP021659">
    <property type="protein sequence ID" value="AWK14434.1"/>
    <property type="molecule type" value="Genomic_DNA"/>
</dbReference>
<organism evidence="2 3">
    <name type="scientific">Candidatus Fukatsuia symbiotica</name>
    <dbReference type="NCBI Taxonomy" id="1878942"/>
    <lineage>
        <taxon>Bacteria</taxon>
        <taxon>Pseudomonadati</taxon>
        <taxon>Pseudomonadota</taxon>
        <taxon>Gammaproteobacteria</taxon>
        <taxon>Enterobacterales</taxon>
        <taxon>Yersiniaceae</taxon>
        <taxon>Candidatus Fukatsuia</taxon>
    </lineage>
</organism>
<keyword evidence="1" id="KW-0812">Transmembrane</keyword>
<sequence>MCGENSAEYLGEVAIISLTGIILKFVIFFNETATFDSSVPPCAVTIFAAFIRVFEILLSIISPHQKNTNFYYDKKFL</sequence>
<protein>
    <submittedName>
        <fullName evidence="2">Uncharacterized protein</fullName>
    </submittedName>
</protein>